<protein>
    <submittedName>
        <fullName evidence="2">Uncharacterized protein</fullName>
    </submittedName>
</protein>
<keyword evidence="3" id="KW-1185">Reference proteome</keyword>
<accession>A0AA88I6H2</accession>
<evidence type="ECO:0000256" key="1">
    <source>
        <dbReference type="SAM" id="MobiDB-lite"/>
    </source>
</evidence>
<feature type="region of interest" description="Disordered" evidence="1">
    <location>
        <begin position="145"/>
        <end position="164"/>
    </location>
</feature>
<evidence type="ECO:0000313" key="3">
    <source>
        <dbReference type="Proteomes" id="UP001187531"/>
    </source>
</evidence>
<evidence type="ECO:0000313" key="2">
    <source>
        <dbReference type="EMBL" id="KAK2719251.1"/>
    </source>
</evidence>
<name>A0AA88I6H2_ARTSF</name>
<gene>
    <name evidence="2" type="ORF">QYM36_004911</name>
</gene>
<reference evidence="2" key="1">
    <citation type="submission" date="2023-07" db="EMBL/GenBank/DDBJ databases">
        <title>Chromosome-level genome assembly of Artemia franciscana.</title>
        <authorList>
            <person name="Jo E."/>
        </authorList>
    </citation>
    <scope>NUCLEOTIDE SEQUENCE</scope>
    <source>
        <tissue evidence="2">Whole body</tissue>
    </source>
</reference>
<proteinExistence type="predicted"/>
<comment type="caution">
    <text evidence="2">The sequence shown here is derived from an EMBL/GenBank/DDBJ whole genome shotgun (WGS) entry which is preliminary data.</text>
</comment>
<dbReference type="EMBL" id="JAVRJZ010000008">
    <property type="protein sequence ID" value="KAK2719251.1"/>
    <property type="molecule type" value="Genomic_DNA"/>
</dbReference>
<sequence>MAMLIVRNLKGVLKIRYLMIGGAIYGGVSVKKTYDEWKNKLDSLYRLIRVYIVFRKSLIRMKDKVSDTVKDFKIEYPSDESLGSYRESLIRMKDKVSDTVKDFKIEYLSDESLGSYRESLIRMKDKVSDTVKDFKIDPRLPNIWSSKEKDAQDEISENNDTANG</sequence>
<dbReference type="Proteomes" id="UP001187531">
    <property type="component" value="Unassembled WGS sequence"/>
</dbReference>
<organism evidence="2 3">
    <name type="scientific">Artemia franciscana</name>
    <name type="common">Brine shrimp</name>
    <name type="synonym">Artemia sanfranciscana</name>
    <dbReference type="NCBI Taxonomy" id="6661"/>
    <lineage>
        <taxon>Eukaryota</taxon>
        <taxon>Metazoa</taxon>
        <taxon>Ecdysozoa</taxon>
        <taxon>Arthropoda</taxon>
        <taxon>Crustacea</taxon>
        <taxon>Branchiopoda</taxon>
        <taxon>Anostraca</taxon>
        <taxon>Artemiidae</taxon>
        <taxon>Artemia</taxon>
    </lineage>
</organism>
<dbReference type="AlphaFoldDB" id="A0AA88I6H2"/>